<proteinExistence type="predicted"/>
<name>A0A9N9BY11_9GLOM</name>
<feature type="non-terminal residue" evidence="1">
    <location>
        <position position="221"/>
    </location>
</feature>
<keyword evidence="2" id="KW-1185">Reference proteome</keyword>
<dbReference type="AlphaFoldDB" id="A0A9N9BY11"/>
<sequence>KDPKIPPKNKATPYQMIPKGIEPFHRNFKPPNETLGQKRIIEDRSFTLGSAPRAATTFSYSPQVAGTIPFKFNNHELELQIMYDLQNDHKESDQINGQSNNHRPMKRLDRSFTLGSAPRAATTFSYSPQVTRTLPFKFNNHELELQIMYDLQNDHKESDQINGQSNKHCPMKRLVKNESSRTDHLHSDLPTSDHIILISSQVVGTIPSFKLNKHEGITINV</sequence>
<reference evidence="1" key="1">
    <citation type="submission" date="2021-06" db="EMBL/GenBank/DDBJ databases">
        <authorList>
            <person name="Kallberg Y."/>
            <person name="Tangrot J."/>
            <person name="Rosling A."/>
        </authorList>
    </citation>
    <scope>NUCLEOTIDE SEQUENCE</scope>
    <source>
        <strain evidence="1">MT106</strain>
    </source>
</reference>
<dbReference type="EMBL" id="CAJVPL010001724">
    <property type="protein sequence ID" value="CAG8584909.1"/>
    <property type="molecule type" value="Genomic_DNA"/>
</dbReference>
<gene>
    <name evidence="1" type="ORF">AGERDE_LOCUS8313</name>
</gene>
<protein>
    <submittedName>
        <fullName evidence="1">2558_t:CDS:1</fullName>
    </submittedName>
</protein>
<evidence type="ECO:0000313" key="1">
    <source>
        <dbReference type="EMBL" id="CAG8584909.1"/>
    </source>
</evidence>
<evidence type="ECO:0000313" key="2">
    <source>
        <dbReference type="Proteomes" id="UP000789831"/>
    </source>
</evidence>
<accession>A0A9N9BY11</accession>
<organism evidence="1 2">
    <name type="scientific">Ambispora gerdemannii</name>
    <dbReference type="NCBI Taxonomy" id="144530"/>
    <lineage>
        <taxon>Eukaryota</taxon>
        <taxon>Fungi</taxon>
        <taxon>Fungi incertae sedis</taxon>
        <taxon>Mucoromycota</taxon>
        <taxon>Glomeromycotina</taxon>
        <taxon>Glomeromycetes</taxon>
        <taxon>Archaeosporales</taxon>
        <taxon>Ambisporaceae</taxon>
        <taxon>Ambispora</taxon>
    </lineage>
</organism>
<comment type="caution">
    <text evidence="1">The sequence shown here is derived from an EMBL/GenBank/DDBJ whole genome shotgun (WGS) entry which is preliminary data.</text>
</comment>
<dbReference type="Proteomes" id="UP000789831">
    <property type="component" value="Unassembled WGS sequence"/>
</dbReference>